<dbReference type="Gene3D" id="3.30.70.1230">
    <property type="entry name" value="Nucleotide cyclase"/>
    <property type="match status" value="1"/>
</dbReference>
<dbReference type="PANTHER" id="PTHR16305:SF28">
    <property type="entry name" value="GUANYLATE CYCLASE DOMAIN-CONTAINING PROTEIN"/>
    <property type="match status" value="1"/>
</dbReference>
<dbReference type="EMBL" id="RYFG02000079">
    <property type="protein sequence ID" value="TRW96964.1"/>
    <property type="molecule type" value="Genomic_DNA"/>
</dbReference>
<organism evidence="4 5">
    <name type="scientific">Candidatus Methylobacter oryzae</name>
    <dbReference type="NCBI Taxonomy" id="2497749"/>
    <lineage>
        <taxon>Bacteria</taxon>
        <taxon>Pseudomonadati</taxon>
        <taxon>Pseudomonadota</taxon>
        <taxon>Gammaproteobacteria</taxon>
        <taxon>Methylococcales</taxon>
        <taxon>Methylococcaceae</taxon>
        <taxon>Methylobacter</taxon>
    </lineage>
</organism>
<protein>
    <submittedName>
        <fullName evidence="4">AAA family ATPase</fullName>
    </submittedName>
</protein>
<evidence type="ECO:0000313" key="5">
    <source>
        <dbReference type="Proteomes" id="UP000733744"/>
    </source>
</evidence>
<dbReference type="InterPro" id="IPR029787">
    <property type="entry name" value="Nucleotide_cyclase"/>
</dbReference>
<dbReference type="Pfam" id="PF03704">
    <property type="entry name" value="BTAD"/>
    <property type="match status" value="1"/>
</dbReference>
<dbReference type="SUPFAM" id="SSF48452">
    <property type="entry name" value="TPR-like"/>
    <property type="match status" value="3"/>
</dbReference>
<dbReference type="Pfam" id="PF00211">
    <property type="entry name" value="Guanylate_cyc"/>
    <property type="match status" value="1"/>
</dbReference>
<dbReference type="Gene3D" id="1.10.10.10">
    <property type="entry name" value="Winged helix-like DNA-binding domain superfamily/Winged helix DNA-binding domain"/>
    <property type="match status" value="1"/>
</dbReference>
<dbReference type="InterPro" id="IPR011990">
    <property type="entry name" value="TPR-like_helical_dom_sf"/>
</dbReference>
<name>A0ABY3CBQ5_9GAMM</name>
<keyword evidence="1" id="KW-0547">Nucleotide-binding</keyword>
<dbReference type="InterPro" id="IPR016032">
    <property type="entry name" value="Sig_transdc_resp-reg_C-effctor"/>
</dbReference>
<gene>
    <name evidence="4" type="ORF">EKO24_008350</name>
</gene>
<dbReference type="InterPro" id="IPR027417">
    <property type="entry name" value="P-loop_NTPase"/>
</dbReference>
<dbReference type="PANTHER" id="PTHR16305">
    <property type="entry name" value="TESTICULAR SOLUBLE ADENYLYL CYCLASE"/>
    <property type="match status" value="1"/>
</dbReference>
<reference evidence="4 5" key="1">
    <citation type="journal article" date="2019" name="Antonie Van Leeuwenhoek">
        <title>Description of 'Ca. Methylobacter oryzae' KRF1, a novel species from the environmentally important Methylobacter clade 2.</title>
        <authorList>
            <person name="Khatri K."/>
            <person name="Mohite J.A."/>
            <person name="Pandit P.S."/>
            <person name="Bahulikar R."/>
            <person name="Rahalkar M.C."/>
        </authorList>
    </citation>
    <scope>NUCLEOTIDE SEQUENCE [LARGE SCALE GENOMIC DNA]</scope>
    <source>
        <strain evidence="4 5">KRF1</strain>
    </source>
</reference>
<accession>A0ABY3CBQ5</accession>
<dbReference type="Gene3D" id="3.40.50.300">
    <property type="entry name" value="P-loop containing nucleotide triphosphate hydrolases"/>
    <property type="match status" value="1"/>
</dbReference>
<sequence>MSLLTEDQGLKLIFLGGFNAYLDGCPVAGFTYNKMRALLGYLAMEREQDHQREVLAELLWPDHNPTIARNNLRRTLADLRRVLETPAGTDLFEAGKHTIRFVPNGYVDVLDFLEPLSMGGEVDYRREERIIALYRGEFLAGLSLPESQGFESWLQIQRESLHCRAISLLDRLSTGYERIGDYGKALQYALRHTQLAPWDEDGHRRAMRFYALNGQTGLAIQQYDMCCRHLKSELDVLPSEETRHLAERIRNGELRHNVPETPLRPVLLSQPAERRQVTVLYCALTFADIEDPDDLLERLNAPQARCIEIIRQFSGHIVQTHGGGLLAYFGFPHADENAAIRAVQAALAITGEAENDAGIRVGVHTGLIIADADAPVMDLAGKTSTLAMQLRKCAGYGEVVISPDTHLIVAGYFDCVCLGPQSLPDFARPVNVFKVLRESGARTRLDAATQLTPLVGRKAEIDELMALWKKAESGLQHVVLIQGEAGVGKSRLLHIIKQRLAGSPHVIRELRCFPEFSQSPFHPLIAMFEANLGFASDDAPAARFGKVVRYVDGHYQQSREDAVPALAKLLSLPAEYYQLSDFSPQKQKELTCTILIDTLKRLSAQQPVLLVVEDLHWADPSTLELLTILVEQKQGGAILAAFTTRPEFVPPWDRSFSSILEVEPLTDSEVAELIALLNKDIPAETVNRIVERTDGIPLFAEEITKMVDLSDQADIPATLRDLLAARLDKMGEAKQIAQLAATLGREFNLNVLGNVCSVGAFQLKYSLRRLQDAGLVLGISDTLFQFKHALIQEAAYQSQTKAGRQAAHRRIAQVLLADRPDIVEKQAEVIARHLDSAGEFRQAIDYWLRAAQRAPLHSYNVEAVEYLESGLKALESLPAGIDRDRLEFALQVRLGPALQTTQGFGSASALQAFYRAVELSQKIGNTPGLFQAQIGLCIGISSHPDFGNTEGLSLCLQLLSIAQESANPQMLQQAHHVLGNTLFWMGRFTESGFHQRQAIALDPISDQDVKADDSGRVTGVTSQAFLSWVLWFQGFPEQAQQVSRLALKRARQFGHANTLGFVLTFASALQRWSGDVSASLAFAEEGILFAQKKDLLIWQVTNSMQQGWVLSMQGNSEGVAQIRQCVDNMRVVMGGVIISFSAPFAEALLHHGQIAEALDVLDEALTEGDKKNDHHFEAELHRLKGECLTALCRHDKAEACFNRALAVSREQGAKSLELRAATSMARLWLGQGRQAEAKTLLEDVYGGFTEEVDNPDLRQAAELIGRIAG</sequence>
<dbReference type="Gene3D" id="1.25.40.10">
    <property type="entry name" value="Tetratricopeptide repeat domain"/>
    <property type="match status" value="3"/>
</dbReference>
<dbReference type="SUPFAM" id="SSF46894">
    <property type="entry name" value="C-terminal effector domain of the bipartite response regulators"/>
    <property type="match status" value="1"/>
</dbReference>
<proteinExistence type="predicted"/>
<dbReference type="CDD" id="cd07302">
    <property type="entry name" value="CHD"/>
    <property type="match status" value="1"/>
</dbReference>
<dbReference type="SMART" id="SM00028">
    <property type="entry name" value="TPR"/>
    <property type="match status" value="4"/>
</dbReference>
<feature type="domain" description="Guanylate cyclase" evidence="3">
    <location>
        <begin position="265"/>
        <end position="391"/>
    </location>
</feature>
<dbReference type="SUPFAM" id="SSF52540">
    <property type="entry name" value="P-loop containing nucleoside triphosphate hydrolases"/>
    <property type="match status" value="1"/>
</dbReference>
<comment type="caution">
    <text evidence="4">The sequence shown here is derived from an EMBL/GenBank/DDBJ whole genome shotgun (WGS) entry which is preliminary data.</text>
</comment>
<dbReference type="Pfam" id="PF13424">
    <property type="entry name" value="TPR_12"/>
    <property type="match status" value="1"/>
</dbReference>
<dbReference type="InterPro" id="IPR005158">
    <property type="entry name" value="BTAD"/>
</dbReference>
<dbReference type="InterPro" id="IPR041664">
    <property type="entry name" value="AAA_16"/>
</dbReference>
<dbReference type="Proteomes" id="UP000733744">
    <property type="component" value="Unassembled WGS sequence"/>
</dbReference>
<dbReference type="InterPro" id="IPR019734">
    <property type="entry name" value="TPR_rpt"/>
</dbReference>
<evidence type="ECO:0000259" key="3">
    <source>
        <dbReference type="PROSITE" id="PS50125"/>
    </source>
</evidence>
<dbReference type="InterPro" id="IPR036388">
    <property type="entry name" value="WH-like_DNA-bd_sf"/>
</dbReference>
<evidence type="ECO:0000256" key="1">
    <source>
        <dbReference type="ARBA" id="ARBA00022741"/>
    </source>
</evidence>
<dbReference type="SUPFAM" id="SSF55073">
    <property type="entry name" value="Nucleotide cyclase"/>
    <property type="match status" value="1"/>
</dbReference>
<dbReference type="SMART" id="SM00044">
    <property type="entry name" value="CYCc"/>
    <property type="match status" value="1"/>
</dbReference>
<dbReference type="PROSITE" id="PS50125">
    <property type="entry name" value="GUANYLATE_CYCLASE_2"/>
    <property type="match status" value="1"/>
</dbReference>
<evidence type="ECO:0000256" key="2">
    <source>
        <dbReference type="ARBA" id="ARBA00022840"/>
    </source>
</evidence>
<keyword evidence="2" id="KW-0067">ATP-binding</keyword>
<evidence type="ECO:0000313" key="4">
    <source>
        <dbReference type="EMBL" id="TRW96964.1"/>
    </source>
</evidence>
<dbReference type="InterPro" id="IPR001054">
    <property type="entry name" value="A/G_cyclase"/>
</dbReference>
<dbReference type="Pfam" id="PF13191">
    <property type="entry name" value="AAA_16"/>
    <property type="match status" value="1"/>
</dbReference>
<dbReference type="RefSeq" id="WP_127030596.1">
    <property type="nucleotide sequence ID" value="NZ_RYFG02000079.1"/>
</dbReference>
<keyword evidence="5" id="KW-1185">Reference proteome</keyword>
<dbReference type="SMART" id="SM01043">
    <property type="entry name" value="BTAD"/>
    <property type="match status" value="1"/>
</dbReference>